<dbReference type="GO" id="GO:0003677">
    <property type="term" value="F:DNA binding"/>
    <property type="evidence" value="ECO:0007669"/>
    <property type="project" value="UniProtKB-KW"/>
</dbReference>
<evidence type="ECO:0000256" key="1">
    <source>
        <dbReference type="ARBA" id="ARBA00004123"/>
    </source>
</evidence>
<dbReference type="AlphaFoldDB" id="A0A0R0HUA7"/>
<dbReference type="Proteomes" id="UP000008827">
    <property type="component" value="Chromosome 10"/>
</dbReference>
<dbReference type="InterPro" id="IPR001005">
    <property type="entry name" value="SANT/Myb"/>
</dbReference>
<sequence length="210" mass="23807">MVRTPCCEKMGLKKGSWTREEDQILISHIQRYGHGIWRALPKQAGLLRCGKSCRLRWINYLSPDIKRGKFSKEEEEIILKLHGILGNRWATIATRLPGRTDNEIKNFWHTHLKKRLERSKVINTYSNPLQEAQTASSARTLISVPRVAVEASGASSSRNPPIVGLGFYGVASSDILGQIIGNSSHSRQIDKELEFRSNVYMNSHHKGMKM</sequence>
<dbReference type="SUPFAM" id="SSF46689">
    <property type="entry name" value="Homeodomain-like"/>
    <property type="match status" value="1"/>
</dbReference>
<dbReference type="Gramene" id="KRH34142">
    <property type="protein sequence ID" value="KRH34142"/>
    <property type="gene ID" value="GLYMA_10G165800"/>
</dbReference>
<dbReference type="GO" id="GO:0005634">
    <property type="term" value="C:nucleus"/>
    <property type="evidence" value="ECO:0007669"/>
    <property type="project" value="UniProtKB-SubCell"/>
</dbReference>
<evidence type="ECO:0000259" key="6">
    <source>
        <dbReference type="PROSITE" id="PS51294"/>
    </source>
</evidence>
<feature type="domain" description="Myb-like" evidence="5">
    <location>
        <begin position="62"/>
        <end position="112"/>
    </location>
</feature>
<feature type="domain" description="HTH myb-type" evidence="6">
    <location>
        <begin position="9"/>
        <end position="61"/>
    </location>
</feature>
<feature type="domain" description="Myb-like" evidence="5">
    <location>
        <begin position="9"/>
        <end position="61"/>
    </location>
</feature>
<dbReference type="PaxDb" id="3847-GLYMA10G30860.2"/>
<comment type="subcellular location">
    <subcellularLocation>
        <location evidence="1">Nucleus</location>
    </subcellularLocation>
</comment>
<dbReference type="CDD" id="cd00167">
    <property type="entry name" value="SANT"/>
    <property type="match status" value="2"/>
</dbReference>
<dbReference type="PROSITE" id="PS50090">
    <property type="entry name" value="MYB_LIKE"/>
    <property type="match status" value="2"/>
</dbReference>
<dbReference type="Pfam" id="PF00249">
    <property type="entry name" value="Myb_DNA-binding"/>
    <property type="match status" value="2"/>
</dbReference>
<dbReference type="STRING" id="3847.A0A0R0HUA7"/>
<dbReference type="SMART" id="SM00717">
    <property type="entry name" value="SANT"/>
    <property type="match status" value="2"/>
</dbReference>
<keyword evidence="3" id="KW-0238">DNA-binding</keyword>
<dbReference type="FunFam" id="1.10.10.60:FF:000001">
    <property type="entry name" value="MYB-related transcription factor"/>
    <property type="match status" value="1"/>
</dbReference>
<evidence type="ECO:0000313" key="8">
    <source>
        <dbReference type="EnsemblPlants" id="KRH34142"/>
    </source>
</evidence>
<keyword evidence="2" id="KW-0677">Repeat</keyword>
<dbReference type="KEGG" id="gmx:100797027"/>
<name>A0A0R0HUA7_SOYBN</name>
<evidence type="ECO:0000259" key="5">
    <source>
        <dbReference type="PROSITE" id="PS50090"/>
    </source>
</evidence>
<dbReference type="SMR" id="A0A0R0HUA7"/>
<evidence type="ECO:0000313" key="7">
    <source>
        <dbReference type="EMBL" id="KRH34142.1"/>
    </source>
</evidence>
<feature type="domain" description="HTH myb-type" evidence="6">
    <location>
        <begin position="62"/>
        <end position="116"/>
    </location>
</feature>
<dbReference type="Gene3D" id="1.10.10.60">
    <property type="entry name" value="Homeodomain-like"/>
    <property type="match status" value="2"/>
</dbReference>
<dbReference type="EnsemblPlants" id="KRH34142">
    <property type="protein sequence ID" value="KRH34142"/>
    <property type="gene ID" value="GLYMA_10G165800"/>
</dbReference>
<dbReference type="EMBL" id="CM000843">
    <property type="protein sequence ID" value="KRH34142.1"/>
    <property type="molecule type" value="Genomic_DNA"/>
</dbReference>
<keyword evidence="4" id="KW-0539">Nucleus</keyword>
<proteinExistence type="predicted"/>
<reference evidence="8" key="2">
    <citation type="submission" date="2018-02" db="UniProtKB">
        <authorList>
            <consortium name="EnsemblPlants"/>
        </authorList>
    </citation>
    <scope>IDENTIFICATION</scope>
    <source>
        <strain evidence="8">Williams 82</strain>
    </source>
</reference>
<accession>A0A0R0HUA7</accession>
<evidence type="ECO:0000256" key="2">
    <source>
        <dbReference type="ARBA" id="ARBA00022737"/>
    </source>
</evidence>
<dbReference type="RefSeq" id="XP_003535378.1">
    <property type="nucleotide sequence ID" value="XM_003535330.5"/>
</dbReference>
<reference evidence="7" key="3">
    <citation type="submission" date="2018-07" db="EMBL/GenBank/DDBJ databases">
        <title>WGS assembly of Glycine max.</title>
        <authorList>
            <person name="Schmutz J."/>
            <person name="Cannon S."/>
            <person name="Schlueter J."/>
            <person name="Ma J."/>
            <person name="Mitros T."/>
            <person name="Nelson W."/>
            <person name="Hyten D."/>
            <person name="Song Q."/>
            <person name="Thelen J."/>
            <person name="Cheng J."/>
            <person name="Xu D."/>
            <person name="Hellsten U."/>
            <person name="May G."/>
            <person name="Yu Y."/>
            <person name="Sakurai T."/>
            <person name="Umezawa T."/>
            <person name="Bhattacharyya M."/>
            <person name="Sandhu D."/>
            <person name="Valliyodan B."/>
            <person name="Lindquist E."/>
            <person name="Peto M."/>
            <person name="Grant D."/>
            <person name="Shu S."/>
            <person name="Goodstein D."/>
            <person name="Barry K."/>
            <person name="Futrell-Griggs M."/>
            <person name="Abernathy B."/>
            <person name="Du J."/>
            <person name="Tian Z."/>
            <person name="Zhu L."/>
            <person name="Gill N."/>
            <person name="Joshi T."/>
            <person name="Libault M."/>
            <person name="Sethuraman A."/>
            <person name="Zhang X."/>
            <person name="Shinozaki K."/>
            <person name="Nguyen H."/>
            <person name="Wing R."/>
            <person name="Cregan P."/>
            <person name="Specht J."/>
            <person name="Grimwood J."/>
            <person name="Rokhsar D."/>
            <person name="Stacey G."/>
            <person name="Shoemaker R."/>
            <person name="Jackson S."/>
        </authorList>
    </citation>
    <scope>NUCLEOTIDE SEQUENCE</scope>
    <source>
        <tissue evidence="7">Callus</tissue>
    </source>
</reference>
<dbReference type="PROSITE" id="PS51294">
    <property type="entry name" value="HTH_MYB"/>
    <property type="match status" value="2"/>
</dbReference>
<evidence type="ECO:0000313" key="9">
    <source>
        <dbReference type="Proteomes" id="UP000008827"/>
    </source>
</evidence>
<protein>
    <submittedName>
        <fullName evidence="7 8">Uncharacterized protein</fullName>
    </submittedName>
</protein>
<dbReference type="OMA" id="WATIATR"/>
<keyword evidence="9" id="KW-1185">Reference proteome</keyword>
<dbReference type="InterPro" id="IPR009057">
    <property type="entry name" value="Homeodomain-like_sf"/>
</dbReference>
<organism evidence="7">
    <name type="scientific">Glycine max</name>
    <name type="common">Soybean</name>
    <name type="synonym">Glycine hispida</name>
    <dbReference type="NCBI Taxonomy" id="3847"/>
    <lineage>
        <taxon>Eukaryota</taxon>
        <taxon>Viridiplantae</taxon>
        <taxon>Streptophyta</taxon>
        <taxon>Embryophyta</taxon>
        <taxon>Tracheophyta</taxon>
        <taxon>Spermatophyta</taxon>
        <taxon>Magnoliopsida</taxon>
        <taxon>eudicotyledons</taxon>
        <taxon>Gunneridae</taxon>
        <taxon>Pentapetalae</taxon>
        <taxon>rosids</taxon>
        <taxon>fabids</taxon>
        <taxon>Fabales</taxon>
        <taxon>Fabaceae</taxon>
        <taxon>Papilionoideae</taxon>
        <taxon>50 kb inversion clade</taxon>
        <taxon>NPAAA clade</taxon>
        <taxon>indigoferoid/millettioid clade</taxon>
        <taxon>Phaseoleae</taxon>
        <taxon>Glycine</taxon>
        <taxon>Glycine subgen. Soja</taxon>
    </lineage>
</organism>
<dbReference type="PANTHER" id="PTHR10641">
    <property type="entry name" value="MYB FAMILY TRANSCRIPTION FACTOR"/>
    <property type="match status" value="1"/>
</dbReference>
<evidence type="ECO:0000256" key="3">
    <source>
        <dbReference type="ARBA" id="ARBA00023125"/>
    </source>
</evidence>
<gene>
    <name evidence="8" type="primary">LOC100797027</name>
    <name evidence="7" type="ORF">GLYMA_10G165800</name>
</gene>
<dbReference type="OrthoDB" id="2143914at2759"/>
<evidence type="ECO:0000256" key="4">
    <source>
        <dbReference type="ARBA" id="ARBA00023242"/>
    </source>
</evidence>
<reference evidence="7 8" key="1">
    <citation type="journal article" date="2010" name="Nature">
        <title>Genome sequence of the palaeopolyploid soybean.</title>
        <authorList>
            <person name="Schmutz J."/>
            <person name="Cannon S.B."/>
            <person name="Schlueter J."/>
            <person name="Ma J."/>
            <person name="Mitros T."/>
            <person name="Nelson W."/>
            <person name="Hyten D.L."/>
            <person name="Song Q."/>
            <person name="Thelen J.J."/>
            <person name="Cheng J."/>
            <person name="Xu D."/>
            <person name="Hellsten U."/>
            <person name="May G.D."/>
            <person name="Yu Y."/>
            <person name="Sakurai T."/>
            <person name="Umezawa T."/>
            <person name="Bhattacharyya M.K."/>
            <person name="Sandhu D."/>
            <person name="Valliyodan B."/>
            <person name="Lindquist E."/>
            <person name="Peto M."/>
            <person name="Grant D."/>
            <person name="Shu S."/>
            <person name="Goodstein D."/>
            <person name="Barry K."/>
            <person name="Futrell-Griggs M."/>
            <person name="Abernathy B."/>
            <person name="Du J."/>
            <person name="Tian Z."/>
            <person name="Zhu L."/>
            <person name="Gill N."/>
            <person name="Joshi T."/>
            <person name="Libault M."/>
            <person name="Sethuraman A."/>
            <person name="Zhang X.-C."/>
            <person name="Shinozaki K."/>
            <person name="Nguyen H.T."/>
            <person name="Wing R.A."/>
            <person name="Cregan P."/>
            <person name="Specht J."/>
            <person name="Grimwood J."/>
            <person name="Rokhsar D."/>
            <person name="Stacey G."/>
            <person name="Shoemaker R.C."/>
            <person name="Jackson S.A."/>
        </authorList>
    </citation>
    <scope>NUCLEOTIDE SEQUENCE [LARGE SCALE GENOMIC DNA]</scope>
    <source>
        <strain evidence="8">cv. Williams 82</strain>
        <tissue evidence="7">Callus</tissue>
    </source>
</reference>
<dbReference type="InterPro" id="IPR017930">
    <property type="entry name" value="Myb_dom"/>
</dbReference>
<dbReference type="GeneID" id="100797027"/>
<dbReference type="PANTHER" id="PTHR10641:SF1368">
    <property type="entry name" value="MYB TRANSCRIPTION FACTOR"/>
    <property type="match status" value="1"/>
</dbReference>
<dbReference type="InterPro" id="IPR015495">
    <property type="entry name" value="Myb_TF_plants"/>
</dbReference>